<dbReference type="SUPFAM" id="SSF110087">
    <property type="entry name" value="DR1885-like metal-binding protein"/>
    <property type="match status" value="1"/>
</dbReference>
<gene>
    <name evidence="3" type="ORF">F2P47_03170</name>
</gene>
<keyword evidence="2" id="KW-0732">Signal</keyword>
<evidence type="ECO:0000256" key="1">
    <source>
        <dbReference type="SAM" id="MobiDB-lite"/>
    </source>
</evidence>
<dbReference type="PANTHER" id="PTHR36302:SF1">
    <property type="entry name" value="COPPER CHAPERONE PCU(A)C"/>
    <property type="match status" value="1"/>
</dbReference>
<dbReference type="Gene3D" id="2.60.40.1890">
    <property type="entry name" value="PCu(A)C copper chaperone"/>
    <property type="match status" value="1"/>
</dbReference>
<reference evidence="3 4" key="1">
    <citation type="submission" date="2019-09" db="EMBL/GenBank/DDBJ databases">
        <title>Parvibaculum sedimenti sp. nov., isolated from sediment.</title>
        <authorList>
            <person name="Wang Y."/>
        </authorList>
    </citation>
    <scope>NUCLEOTIDE SEQUENCE [LARGE SCALE GENOMIC DNA]</scope>
    <source>
        <strain evidence="3 4">HXT-9</strain>
    </source>
</reference>
<accession>A0A6N6VSE2</accession>
<dbReference type="InterPro" id="IPR007410">
    <property type="entry name" value="LpqE-like"/>
</dbReference>
<dbReference type="PANTHER" id="PTHR36302">
    <property type="entry name" value="BLR7088 PROTEIN"/>
    <property type="match status" value="1"/>
</dbReference>
<dbReference type="Proteomes" id="UP000468901">
    <property type="component" value="Unassembled WGS sequence"/>
</dbReference>
<evidence type="ECO:0000256" key="2">
    <source>
        <dbReference type="SAM" id="SignalP"/>
    </source>
</evidence>
<comment type="caution">
    <text evidence="3">The sequence shown here is derived from an EMBL/GenBank/DDBJ whole genome shotgun (WGS) entry which is preliminary data.</text>
</comment>
<organism evidence="3 4">
    <name type="scientific">Parvibaculum sedimenti</name>
    <dbReference type="NCBI Taxonomy" id="2608632"/>
    <lineage>
        <taxon>Bacteria</taxon>
        <taxon>Pseudomonadati</taxon>
        <taxon>Pseudomonadota</taxon>
        <taxon>Alphaproteobacteria</taxon>
        <taxon>Hyphomicrobiales</taxon>
        <taxon>Parvibaculaceae</taxon>
        <taxon>Parvibaculum</taxon>
    </lineage>
</organism>
<dbReference type="Pfam" id="PF04314">
    <property type="entry name" value="PCuAC"/>
    <property type="match status" value="1"/>
</dbReference>
<feature type="chain" id="PRO_5026699055" evidence="2">
    <location>
        <begin position="32"/>
        <end position="180"/>
    </location>
</feature>
<keyword evidence="4" id="KW-1185">Reference proteome</keyword>
<proteinExistence type="predicted"/>
<protein>
    <submittedName>
        <fullName evidence="3">Copper chaperone PCu(A)C</fullName>
    </submittedName>
</protein>
<feature type="signal peptide" evidence="2">
    <location>
        <begin position="1"/>
        <end position="31"/>
    </location>
</feature>
<name>A0A6N6VSE2_9HYPH</name>
<evidence type="ECO:0000313" key="4">
    <source>
        <dbReference type="Proteomes" id="UP000468901"/>
    </source>
</evidence>
<feature type="region of interest" description="Disordered" evidence="1">
    <location>
        <begin position="156"/>
        <end position="180"/>
    </location>
</feature>
<dbReference type="AlphaFoldDB" id="A0A6N6VSE2"/>
<dbReference type="EMBL" id="WESC01000002">
    <property type="protein sequence ID" value="KAB7742373.1"/>
    <property type="molecule type" value="Genomic_DNA"/>
</dbReference>
<dbReference type="InterPro" id="IPR058248">
    <property type="entry name" value="Lxx211020-like"/>
</dbReference>
<sequence length="180" mass="19240">MPFRLGRTGRSLSVFLALVLLGVFAAPPAFAHAYKLGTLDIHHPWARPAVGKTGAVYFVVKNSGTTADALLRVETDVADKAQIHTMTMDGNVMRMRELDRLEIPAGQSVAVAPGGIHIMLIGLKAPLKAGDKFPMKLVFEKAGAVDVSVYVQTPEEMRKGEEQPSGSGGMEGMPGMEGMH</sequence>
<evidence type="ECO:0000313" key="3">
    <source>
        <dbReference type="EMBL" id="KAB7742373.1"/>
    </source>
</evidence>
<dbReference type="InterPro" id="IPR036182">
    <property type="entry name" value="PCuAC_sf"/>
</dbReference>